<name>A0A485M5Q8_9ZZZZ</name>
<accession>A0A485M5Q8</accession>
<proteinExistence type="predicted"/>
<gene>
    <name evidence="1" type="ORF">SCFA_910023</name>
</gene>
<protein>
    <submittedName>
        <fullName evidence="1">Uncharacterized protein</fullName>
    </submittedName>
</protein>
<organism evidence="1">
    <name type="scientific">anaerobic digester metagenome</name>
    <dbReference type="NCBI Taxonomy" id="1263854"/>
    <lineage>
        <taxon>unclassified sequences</taxon>
        <taxon>metagenomes</taxon>
        <taxon>ecological metagenomes</taxon>
    </lineage>
</organism>
<sequence>MHVVVRPATCSAYEMQEEIVKQMKRFYSIKNVLDAYRPGRAWRIGYRLGGYLLIRRWARENAGYIDRLRAGYYQKDMPEASLSPKDAAAPAIP</sequence>
<dbReference type="EMBL" id="CAADRM010000160">
    <property type="protein sequence ID" value="VFU18905.1"/>
    <property type="molecule type" value="Genomic_DNA"/>
</dbReference>
<reference evidence="1" key="1">
    <citation type="submission" date="2019-03" db="EMBL/GenBank/DDBJ databases">
        <authorList>
            <person name="Hao L."/>
        </authorList>
    </citation>
    <scope>NUCLEOTIDE SEQUENCE</scope>
</reference>
<evidence type="ECO:0000313" key="1">
    <source>
        <dbReference type="EMBL" id="VFU18905.1"/>
    </source>
</evidence>
<dbReference type="AlphaFoldDB" id="A0A485M5Q8"/>